<proteinExistence type="predicted"/>
<accession>A0AC34QC54</accession>
<evidence type="ECO:0000313" key="1">
    <source>
        <dbReference type="Proteomes" id="UP000887576"/>
    </source>
</evidence>
<organism evidence="1 2">
    <name type="scientific">Panagrolaimus sp. JU765</name>
    <dbReference type="NCBI Taxonomy" id="591449"/>
    <lineage>
        <taxon>Eukaryota</taxon>
        <taxon>Metazoa</taxon>
        <taxon>Ecdysozoa</taxon>
        <taxon>Nematoda</taxon>
        <taxon>Chromadorea</taxon>
        <taxon>Rhabditida</taxon>
        <taxon>Tylenchina</taxon>
        <taxon>Panagrolaimomorpha</taxon>
        <taxon>Panagrolaimoidea</taxon>
        <taxon>Panagrolaimidae</taxon>
        <taxon>Panagrolaimus</taxon>
    </lineage>
</organism>
<sequence>MLDLVIDWIKPKTLDEITYTDLVGTMQNNLEKKENKFASRFGLFTMEQGEKSLQDHISEVIRVVGRCKYEKGANPADENGVIAILRSINSAELRQYLLNGATDISTMEKCREAALVWEQNQAAAKMIDKQKVDVPKPAVHKNVKGNQLQVDSDSDSERDLQHLRLHQMTSMQSEDCKQAESDIPWIEETLIPPLMVDIKLDGVPIRFEHDSGADITVINRSTWEKIGKPKLKRSVYRVFPFGAETQVEVIGKTAVVAEYKGEQKRANVLVTEKGDSLLGKTWIRGFRIRSDDYFIKKVETTSKLHSLLKEYEDIFQEDLGKCTMEVNLKLKEGAKPKFIKARTLPFGLRKKVEEQLQAKVDAGILKPVQHSRWGSPIVVVPKPNNEIRICGDYKKTLNPNLDVNQYPLPKIETLLHELQGGKVFSKLDLRDAFHQLPLDEHSKELTTITTHKGLFQSERLAFGVASAPAIFQNTVEKVLQGIEGAIEYMDDVTFSAPTEDEHLGILRQVFQRFREYGLKLKREKCDFLKHEIEFLGYIINADGHRISERKLEGLKKMPYPENVKQLESFLGFMNYYGKFVKNFAWMAAPLNDLKKKDVPWIWTEVHKNAFDKIKEILLQRDALTHFDPDKDVVLATDACEYGIGAVISHREKDGTERVIANASRKLTAAERNYAQIEKEALAIVYGVEKFRDFLLGRKFILQTDHQPLVRIFGDKSDVGSIAMKRLTRWSIILDRYDYQIEYVRTEDFGNADGLSRLPNPDEEPLYSETMFEKECLKLYRVKQESSPLRWSEIEKFTKNDPILSKVLSWIREGFPGKVEKKWKTWWEKRDEMTSFEGVVLFRDKPVIPEAMKNDVLQLLHSAHVGEKRMLSIARQNFWMEGLTTLVKNIAKSCEICNSCKKEKPSKTHPWEKPDEFWDRIHIDYAGPFQNAMWLVVVDAYSNWIEVEKTAKSDTKSTIKLLRSMFLKHGLPQTIVSDNGTSFTSQEFQEFCEIRGIKHVLTPPYHPQSNGQAERAVRTFKEWTERFLKEGLRLEEAVAKMLLVHRTTSNAVSEASPAEKAFGRKFRTKLTVNAVKGKEIEEAEYKQGEKVWVRAYHTQDKW</sequence>
<name>A0AC34QC54_9BILA</name>
<dbReference type="WBParaSite" id="JU765_v2.g15005.t1">
    <property type="protein sequence ID" value="JU765_v2.g15005.t1"/>
    <property type="gene ID" value="JU765_v2.g15005"/>
</dbReference>
<dbReference type="Proteomes" id="UP000887576">
    <property type="component" value="Unplaced"/>
</dbReference>
<evidence type="ECO:0000313" key="2">
    <source>
        <dbReference type="WBParaSite" id="JU765_v2.g15005.t1"/>
    </source>
</evidence>
<reference evidence="2" key="1">
    <citation type="submission" date="2022-11" db="UniProtKB">
        <authorList>
            <consortium name="WormBaseParasite"/>
        </authorList>
    </citation>
    <scope>IDENTIFICATION</scope>
</reference>
<protein>
    <submittedName>
        <fullName evidence="2">Reverse transcriptase</fullName>
    </submittedName>
</protein>